<feature type="compositionally biased region" description="Basic and acidic residues" evidence="1">
    <location>
        <begin position="696"/>
        <end position="705"/>
    </location>
</feature>
<gene>
    <name evidence="2" type="ORF">MIND_00703500</name>
</gene>
<dbReference type="OrthoDB" id="2393824at2759"/>
<feature type="compositionally biased region" description="Basic and acidic residues" evidence="1">
    <location>
        <begin position="610"/>
        <end position="620"/>
    </location>
</feature>
<evidence type="ECO:0000313" key="2">
    <source>
        <dbReference type="EMBL" id="KAF7301383.1"/>
    </source>
</evidence>
<dbReference type="RefSeq" id="XP_037219383.1">
    <property type="nucleotide sequence ID" value="XM_037363739.1"/>
</dbReference>
<dbReference type="GeneID" id="59346255"/>
<keyword evidence="3" id="KW-1185">Reference proteome</keyword>
<proteinExistence type="predicted"/>
<feature type="region of interest" description="Disordered" evidence="1">
    <location>
        <begin position="609"/>
        <end position="635"/>
    </location>
</feature>
<evidence type="ECO:0000313" key="3">
    <source>
        <dbReference type="Proteomes" id="UP000636479"/>
    </source>
</evidence>
<comment type="caution">
    <text evidence="2">The sequence shown here is derived from an EMBL/GenBank/DDBJ whole genome shotgun (WGS) entry which is preliminary data.</text>
</comment>
<dbReference type="EMBL" id="JACAZF010000006">
    <property type="protein sequence ID" value="KAF7301383.1"/>
    <property type="molecule type" value="Genomic_DNA"/>
</dbReference>
<reference evidence="2" key="1">
    <citation type="submission" date="2020-05" db="EMBL/GenBank/DDBJ databases">
        <title>Mycena genomes resolve the evolution of fungal bioluminescence.</title>
        <authorList>
            <person name="Tsai I.J."/>
        </authorList>
    </citation>
    <scope>NUCLEOTIDE SEQUENCE</scope>
    <source>
        <strain evidence="2">171206Taipei</strain>
    </source>
</reference>
<organism evidence="2 3">
    <name type="scientific">Mycena indigotica</name>
    <dbReference type="NCBI Taxonomy" id="2126181"/>
    <lineage>
        <taxon>Eukaryota</taxon>
        <taxon>Fungi</taxon>
        <taxon>Dikarya</taxon>
        <taxon>Basidiomycota</taxon>
        <taxon>Agaricomycotina</taxon>
        <taxon>Agaricomycetes</taxon>
        <taxon>Agaricomycetidae</taxon>
        <taxon>Agaricales</taxon>
        <taxon>Marasmiineae</taxon>
        <taxon>Mycenaceae</taxon>
        <taxon>Mycena</taxon>
    </lineage>
</organism>
<dbReference type="AlphaFoldDB" id="A0A8H6W4F2"/>
<evidence type="ECO:0000256" key="1">
    <source>
        <dbReference type="SAM" id="MobiDB-lite"/>
    </source>
</evidence>
<feature type="region of interest" description="Disordered" evidence="1">
    <location>
        <begin position="667"/>
        <end position="705"/>
    </location>
</feature>
<protein>
    <submittedName>
        <fullName evidence="2">Uncharacterized protein</fullName>
    </submittedName>
</protein>
<dbReference type="Proteomes" id="UP000636479">
    <property type="component" value="Unassembled WGS sequence"/>
</dbReference>
<accession>A0A8H6W4F2</accession>
<name>A0A8H6W4F2_9AGAR</name>
<feature type="compositionally biased region" description="Polar residues" evidence="1">
    <location>
        <begin position="667"/>
        <end position="679"/>
    </location>
</feature>
<sequence>MACSSEFISGAFESKEPRKRVERASTYFNAIFLARLLLFLLFLEAQGGALSEQAKKHWLTLQLEPQRIEGDPFGDADPFEDLSRILLKHDSGSLPREIENTLAKIQVIIGHEPLFLVLDEASDAIDLFSGCNLGDTSALQIALQTWMAVTNNTCPIICAGIAIPPEKFVHGAGSDFQWTSDTGAFDDPIRQGEYVARFLPPTLRNSPEGRFLIARAWRWLRGRHRVTATFVETLIEHFLDEPHRHLDRFIHRLLGFQPVDALTYTRAEPIKEKVQLNFDPLPFTLLPAEYHQHFLQVLYRYMATHAASPPLGSEHVSLIYRGFARFSDKHLSRIALDEPHILLMVARNLFPYPTVPIYGVPHRNPATFIKCLHMNTPQTSEALSQCLVFYITQGLAQGRPLRHIFTFPRHVLQWARQTAELVRFHRLESGEVSWSPVTANEFEQFRPLAYRATSTEETLSWMEHRVGTAFCLTCLPNVDLMFVVRLVDGTFILVALKAIVTEEPFDFSRLQAIFSAMQVDNLSMNLNDAMQLRLKFALDSLPNPTGFQCNFLPAVSSFPDGAHFRVDDDMAQNINGTVLDIAALRLRSGQIMQMDFFDAIVSGVLAGHPRKSDRELDDSTLHTSHMRQPHPQTWPEACWDGPIEIEEQFERNDSNINLERRLVNKGVNRSQGTRDSSLWTGRKVSRQRNKPVSRATKGDDEPSRR</sequence>